<evidence type="ECO:0000256" key="1">
    <source>
        <dbReference type="ARBA" id="ARBA00000077"/>
    </source>
</evidence>
<dbReference type="InterPro" id="IPR024567">
    <property type="entry name" value="RNase_HII/HIII_dom"/>
</dbReference>
<evidence type="ECO:0000256" key="10">
    <source>
        <dbReference type="ARBA" id="ARBA00022801"/>
    </source>
</evidence>
<dbReference type="GO" id="GO:0005737">
    <property type="term" value="C:cytoplasm"/>
    <property type="evidence" value="ECO:0007669"/>
    <property type="project" value="UniProtKB-SubCell"/>
</dbReference>
<reference evidence="14" key="1">
    <citation type="journal article" date="2014" name="Int. J. Syst. Evol. Microbiol.">
        <title>Complete genome sequence of Corynebacterium casei LMG S-19264T (=DSM 44701T), isolated from a smear-ripened cheese.</title>
        <authorList>
            <consortium name="US DOE Joint Genome Institute (JGI-PGF)"/>
            <person name="Walter F."/>
            <person name="Albersmeier A."/>
            <person name="Kalinowski J."/>
            <person name="Ruckert C."/>
        </authorList>
    </citation>
    <scope>NUCLEOTIDE SEQUENCE</scope>
    <source>
        <strain evidence="14">JCM 13583</strain>
    </source>
</reference>
<comment type="cofactor">
    <cofactor evidence="2">
        <name>Mn(2+)</name>
        <dbReference type="ChEBI" id="CHEBI:29035"/>
    </cofactor>
</comment>
<dbReference type="GO" id="GO:0006298">
    <property type="term" value="P:mismatch repair"/>
    <property type="evidence" value="ECO:0007669"/>
    <property type="project" value="TreeGrafter"/>
</dbReference>
<evidence type="ECO:0000256" key="11">
    <source>
        <dbReference type="PROSITE-ProRule" id="PRU01319"/>
    </source>
</evidence>
<comment type="function">
    <text evidence="4 12">Endonuclease that specifically degrades the RNA of RNA-DNA hybrids.</text>
</comment>
<dbReference type="GO" id="GO:0032299">
    <property type="term" value="C:ribonuclease H2 complex"/>
    <property type="evidence" value="ECO:0007669"/>
    <property type="project" value="TreeGrafter"/>
</dbReference>
<keyword evidence="7 12" id="KW-0540">Nuclease</keyword>
<evidence type="ECO:0000256" key="2">
    <source>
        <dbReference type="ARBA" id="ARBA00001936"/>
    </source>
</evidence>
<dbReference type="SUPFAM" id="SSF53098">
    <property type="entry name" value="Ribonuclease H-like"/>
    <property type="match status" value="1"/>
</dbReference>
<comment type="cofactor">
    <cofactor evidence="3">
        <name>Mg(2+)</name>
        <dbReference type="ChEBI" id="CHEBI:18420"/>
    </cofactor>
</comment>
<evidence type="ECO:0000259" key="13">
    <source>
        <dbReference type="PROSITE" id="PS51975"/>
    </source>
</evidence>
<evidence type="ECO:0000256" key="5">
    <source>
        <dbReference type="ARBA" id="ARBA00004496"/>
    </source>
</evidence>
<dbReference type="CDD" id="cd07180">
    <property type="entry name" value="RNase_HII_archaea_like"/>
    <property type="match status" value="1"/>
</dbReference>
<dbReference type="NCBIfam" id="TIGR00729">
    <property type="entry name" value="ribonuclease HII"/>
    <property type="match status" value="1"/>
</dbReference>
<dbReference type="EC" id="3.1.26.4" evidence="12"/>
<comment type="similarity">
    <text evidence="12">Belongs to the RNase HII family.</text>
</comment>
<dbReference type="PROSITE" id="PS51975">
    <property type="entry name" value="RNASE_H_2"/>
    <property type="match status" value="1"/>
</dbReference>
<dbReference type="GO" id="GO:0003723">
    <property type="term" value="F:RNA binding"/>
    <property type="evidence" value="ECO:0007669"/>
    <property type="project" value="UniProtKB-UniRule"/>
</dbReference>
<evidence type="ECO:0000256" key="6">
    <source>
        <dbReference type="ARBA" id="ARBA00022490"/>
    </source>
</evidence>
<dbReference type="InterPro" id="IPR012337">
    <property type="entry name" value="RNaseH-like_sf"/>
</dbReference>
<proteinExistence type="inferred from homology"/>
<comment type="caution">
    <text evidence="11">Lacks conserved residue(s) required for the propagation of feature annotation.</text>
</comment>
<dbReference type="EMBL" id="BMNY01000001">
    <property type="protein sequence ID" value="GGM70803.1"/>
    <property type="molecule type" value="Genomic_DNA"/>
</dbReference>
<dbReference type="GO" id="GO:0043137">
    <property type="term" value="P:DNA replication, removal of RNA primer"/>
    <property type="evidence" value="ECO:0007669"/>
    <property type="project" value="TreeGrafter"/>
</dbReference>
<dbReference type="InterPro" id="IPR004649">
    <property type="entry name" value="RNase_H2_suA"/>
</dbReference>
<keyword evidence="8" id="KW-0479">Metal-binding</keyword>
<comment type="caution">
    <text evidence="14">The sequence shown here is derived from an EMBL/GenBank/DDBJ whole genome shotgun (WGS) entry which is preliminary data.</text>
</comment>
<dbReference type="InterPro" id="IPR036397">
    <property type="entry name" value="RNaseH_sf"/>
</dbReference>
<dbReference type="Gene3D" id="3.30.420.10">
    <property type="entry name" value="Ribonuclease H-like superfamily/Ribonuclease H"/>
    <property type="match status" value="1"/>
</dbReference>
<evidence type="ECO:0000256" key="8">
    <source>
        <dbReference type="ARBA" id="ARBA00022723"/>
    </source>
</evidence>
<evidence type="ECO:0000256" key="3">
    <source>
        <dbReference type="ARBA" id="ARBA00001946"/>
    </source>
</evidence>
<name>A0AA37BR70_9ARCH</name>
<dbReference type="AlphaFoldDB" id="A0AA37BR70"/>
<dbReference type="PANTHER" id="PTHR10954:SF23">
    <property type="entry name" value="RIBONUCLEASE"/>
    <property type="match status" value="1"/>
</dbReference>
<gene>
    <name evidence="14" type="ORF">GCM10007108_06070</name>
</gene>
<dbReference type="InterPro" id="IPR023160">
    <property type="entry name" value="RNase_HII_hlx-loop-hlx_cap_dom"/>
</dbReference>
<reference evidence="14" key="2">
    <citation type="submission" date="2022-09" db="EMBL/GenBank/DDBJ databases">
        <authorList>
            <person name="Sun Q."/>
            <person name="Ohkuma M."/>
        </authorList>
    </citation>
    <scope>NUCLEOTIDE SEQUENCE</scope>
    <source>
        <strain evidence="14">JCM 13583</strain>
    </source>
</reference>
<evidence type="ECO:0000256" key="12">
    <source>
        <dbReference type="RuleBase" id="RU003515"/>
    </source>
</evidence>
<dbReference type="GO" id="GO:0046872">
    <property type="term" value="F:metal ion binding"/>
    <property type="evidence" value="ECO:0007669"/>
    <property type="project" value="UniProtKB-KW"/>
</dbReference>
<dbReference type="PANTHER" id="PTHR10954">
    <property type="entry name" value="RIBONUCLEASE H2 SUBUNIT A"/>
    <property type="match status" value="1"/>
</dbReference>
<evidence type="ECO:0000313" key="15">
    <source>
        <dbReference type="Proteomes" id="UP000632195"/>
    </source>
</evidence>
<dbReference type="InterPro" id="IPR001352">
    <property type="entry name" value="RNase_HII/HIII"/>
</dbReference>
<dbReference type="Pfam" id="PF01351">
    <property type="entry name" value="RNase_HII"/>
    <property type="match status" value="1"/>
</dbReference>
<dbReference type="Gene3D" id="1.10.10.460">
    <property type="entry name" value="Ribonuclease hii. Domain 2"/>
    <property type="match status" value="1"/>
</dbReference>
<protein>
    <recommendedName>
        <fullName evidence="12">Ribonuclease</fullName>
        <ecNumber evidence="12">3.1.26.4</ecNumber>
    </recommendedName>
</protein>
<keyword evidence="9 12" id="KW-0255">Endonuclease</keyword>
<dbReference type="GO" id="GO:0004523">
    <property type="term" value="F:RNA-DNA hybrid ribonuclease activity"/>
    <property type="evidence" value="ECO:0007669"/>
    <property type="project" value="UniProtKB-UniRule"/>
</dbReference>
<evidence type="ECO:0000256" key="7">
    <source>
        <dbReference type="ARBA" id="ARBA00022722"/>
    </source>
</evidence>
<comment type="subcellular location">
    <subcellularLocation>
        <location evidence="5">Cytoplasm</location>
    </subcellularLocation>
</comment>
<organism evidence="14 15">
    <name type="scientific">Thermogymnomonas acidicola</name>
    <dbReference type="NCBI Taxonomy" id="399579"/>
    <lineage>
        <taxon>Archaea</taxon>
        <taxon>Methanobacteriati</taxon>
        <taxon>Thermoplasmatota</taxon>
        <taxon>Thermoplasmata</taxon>
        <taxon>Thermoplasmatales</taxon>
        <taxon>Thermogymnomonas</taxon>
    </lineage>
</organism>
<keyword evidence="10 12" id="KW-0378">Hydrolase</keyword>
<accession>A0AA37BR70</accession>
<keyword evidence="6" id="KW-0963">Cytoplasm</keyword>
<evidence type="ECO:0000256" key="4">
    <source>
        <dbReference type="ARBA" id="ARBA00004065"/>
    </source>
</evidence>
<keyword evidence="15" id="KW-1185">Reference proteome</keyword>
<evidence type="ECO:0000256" key="9">
    <source>
        <dbReference type="ARBA" id="ARBA00022759"/>
    </source>
</evidence>
<comment type="catalytic activity">
    <reaction evidence="1 12">
        <text>Endonucleolytic cleavage to 5'-phosphomonoester.</text>
        <dbReference type="EC" id="3.1.26.4"/>
    </reaction>
</comment>
<evidence type="ECO:0000313" key="14">
    <source>
        <dbReference type="EMBL" id="GGM70803.1"/>
    </source>
</evidence>
<dbReference type="Proteomes" id="UP000632195">
    <property type="component" value="Unassembled WGS sequence"/>
</dbReference>
<feature type="domain" description="RNase H type-2" evidence="13">
    <location>
        <begin position="1"/>
        <end position="185"/>
    </location>
</feature>
<sequence length="187" mass="21206">MVAMVCGRAGEIRSTGARDSKKLSPDLRNRVSERIMKGFNWWVKVIDAEALNRLMEKATINEIEMEVVTELASAAPYTVYMDSFDTVESRPGELISRATGKRVISLHKADERIPAVSAASIVAKVTRDRIIREIAEKYGDFGSGYPSDPRTIRFLKESMREGRDISKIVRMKWKTLERVSGKDLYDF</sequence>